<evidence type="ECO:0000313" key="1">
    <source>
        <dbReference type="EMBL" id="GFT19815.1"/>
    </source>
</evidence>
<organism evidence="1 2">
    <name type="scientific">Nephila pilipes</name>
    <name type="common">Giant wood spider</name>
    <name type="synonym">Nephila maculata</name>
    <dbReference type="NCBI Taxonomy" id="299642"/>
    <lineage>
        <taxon>Eukaryota</taxon>
        <taxon>Metazoa</taxon>
        <taxon>Ecdysozoa</taxon>
        <taxon>Arthropoda</taxon>
        <taxon>Chelicerata</taxon>
        <taxon>Arachnida</taxon>
        <taxon>Araneae</taxon>
        <taxon>Araneomorphae</taxon>
        <taxon>Entelegynae</taxon>
        <taxon>Araneoidea</taxon>
        <taxon>Nephilidae</taxon>
        <taxon>Nephila</taxon>
    </lineage>
</organism>
<protein>
    <submittedName>
        <fullName evidence="1">Uncharacterized protein</fullName>
    </submittedName>
</protein>
<proteinExistence type="predicted"/>
<gene>
    <name evidence="1" type="ORF">NPIL_275951</name>
</gene>
<evidence type="ECO:0000313" key="2">
    <source>
        <dbReference type="Proteomes" id="UP000887013"/>
    </source>
</evidence>
<dbReference type="Proteomes" id="UP000887013">
    <property type="component" value="Unassembled WGS sequence"/>
</dbReference>
<comment type="caution">
    <text evidence="1">The sequence shown here is derived from an EMBL/GenBank/DDBJ whole genome shotgun (WGS) entry which is preliminary data.</text>
</comment>
<sequence length="54" mass="6194">PHKIRKPRANMPSNFELVLSSPHHANVRTFSLDTFKVSLFPMDLLRNHGLEPEA</sequence>
<accession>A0A8X6NLH1</accession>
<dbReference type="AlphaFoldDB" id="A0A8X6NLH1"/>
<dbReference type="EMBL" id="BMAW01010663">
    <property type="protein sequence ID" value="GFT19815.1"/>
    <property type="molecule type" value="Genomic_DNA"/>
</dbReference>
<feature type="non-terminal residue" evidence="1">
    <location>
        <position position="1"/>
    </location>
</feature>
<reference evidence="1" key="1">
    <citation type="submission" date="2020-08" db="EMBL/GenBank/DDBJ databases">
        <title>Multicomponent nature underlies the extraordinary mechanical properties of spider dragline silk.</title>
        <authorList>
            <person name="Kono N."/>
            <person name="Nakamura H."/>
            <person name="Mori M."/>
            <person name="Yoshida Y."/>
            <person name="Ohtoshi R."/>
            <person name="Malay A.D."/>
            <person name="Moran D.A.P."/>
            <person name="Tomita M."/>
            <person name="Numata K."/>
            <person name="Arakawa K."/>
        </authorList>
    </citation>
    <scope>NUCLEOTIDE SEQUENCE</scope>
</reference>
<keyword evidence="2" id="KW-1185">Reference proteome</keyword>
<name>A0A8X6NLH1_NEPPI</name>